<evidence type="ECO:0000313" key="1">
    <source>
        <dbReference type="EMBL" id="RHE40613.1"/>
    </source>
</evidence>
<reference evidence="1 2" key="1">
    <citation type="submission" date="2018-08" db="EMBL/GenBank/DDBJ databases">
        <title>A genome reference for cultivated species of the human gut microbiota.</title>
        <authorList>
            <person name="Zou Y."/>
            <person name="Xue W."/>
            <person name="Luo G."/>
        </authorList>
    </citation>
    <scope>NUCLEOTIDE SEQUENCE [LARGE SCALE GENOMIC DNA]</scope>
    <source>
        <strain evidence="1 2">AM28-23</strain>
    </source>
</reference>
<dbReference type="AlphaFoldDB" id="A0A414J812"/>
<gene>
    <name evidence="1" type="ORF">DW740_06940</name>
</gene>
<organism evidence="1 2">
    <name type="scientific">Blautia obeum</name>
    <dbReference type="NCBI Taxonomy" id="40520"/>
    <lineage>
        <taxon>Bacteria</taxon>
        <taxon>Bacillati</taxon>
        <taxon>Bacillota</taxon>
        <taxon>Clostridia</taxon>
        <taxon>Lachnospirales</taxon>
        <taxon>Lachnospiraceae</taxon>
        <taxon>Blautia</taxon>
    </lineage>
</organism>
<dbReference type="RefSeq" id="WP_118049439.1">
    <property type="nucleotide sequence ID" value="NZ_CABJFK010000004.1"/>
</dbReference>
<protein>
    <submittedName>
        <fullName evidence="1">Uncharacterized protein</fullName>
    </submittedName>
</protein>
<accession>A0A414J812</accession>
<proteinExistence type="predicted"/>
<dbReference type="EMBL" id="QSKF01000004">
    <property type="protein sequence ID" value="RHE40613.1"/>
    <property type="molecule type" value="Genomic_DNA"/>
</dbReference>
<comment type="caution">
    <text evidence="1">The sequence shown here is derived from an EMBL/GenBank/DDBJ whole genome shotgun (WGS) entry which is preliminary data.</text>
</comment>
<dbReference type="Proteomes" id="UP000283745">
    <property type="component" value="Unassembled WGS sequence"/>
</dbReference>
<name>A0A414J812_9FIRM</name>
<evidence type="ECO:0000313" key="2">
    <source>
        <dbReference type="Proteomes" id="UP000283745"/>
    </source>
</evidence>
<sequence>MQTDFNTYEGLRAILEKETPVLMAQIRALYSELDKKFHLQGSKVPITFGFETDTLGSYNQNGHGQKEHFHFSLFFIGYAVKNPLSKEDRMDLYKHEYAHYMRYNMPIPKQYHWQPGIHGSAWKYCCSLVGAAPTPYYKAGEALMNHNYEKALKNPIHDKTVTIRDQHRREQEYKRTQNVIIKYETGETVDHPKFGEGIIEKIEKQSGTVILHIRFGEDMKVIDQKWLLQTKYKKRK</sequence>